<dbReference type="EMBL" id="MU004390">
    <property type="protein sequence ID" value="KAF2652979.1"/>
    <property type="molecule type" value="Genomic_DNA"/>
</dbReference>
<dbReference type="InterPro" id="IPR010730">
    <property type="entry name" value="HET"/>
</dbReference>
<sequence length="625" mass="70252">MAEPTVALSSEPTSRAQISTLHLSDVLGQRSFSYHELVHDEFRLLRILPRKMTTIKCEILHASLDDPPDYIALSYTWGDPQDTRRIILDGHTLSVSSSLHGALEALRQTKETTLVWADALCINQQDRSERDKQVRRMGSIYTAATSVAIWLGPEADNSPAAIQLLRELELSADSPATIPDMISSRVGGDEIPATVALFDRAYWKRLWVVQEVLNAQKIRVYCGSTITDWQTYVTAHQVFRGAENFTNYHFPAGQKVGKHVAVSQDGLSYSEVLAHRGPGSFSDLRSHVMLEEGSLLAVLLVCRGKLASDPRDKVYGILGILPEVIQEEFPVDYSLSTKEVYTNVVDYLLCTTNRLDIICEAIHHPFHPVSASGLPSWVPDWSHIPKTTALGSRYRFEASGDTNAQYKFKDVLRNKLEISAIPLDTVYLHGMAVGTQNNLADYLMAFWHWRELVLANENTEDRRDGPISNIAKRDAFCRTICLDQIPSQRENDWTSVVLHIFSNLLHSRYPHLRQDSELQSYGNSHVGIEPDACLSILQRYIGARMMGHCFCVTEGGLYGMGTGFSTRDDLIVVPLGCSTPILLRPDGYQGEYRFVGDVYVDGYMRGEAVEEWKEGKRQLKTFVMH</sequence>
<dbReference type="OrthoDB" id="4850726at2759"/>
<proteinExistence type="predicted"/>
<keyword evidence="3" id="KW-1185">Reference proteome</keyword>
<dbReference type="Proteomes" id="UP000799324">
    <property type="component" value="Unassembled WGS sequence"/>
</dbReference>
<evidence type="ECO:0000313" key="3">
    <source>
        <dbReference type="Proteomes" id="UP000799324"/>
    </source>
</evidence>
<dbReference type="AlphaFoldDB" id="A0A6A6SYY4"/>
<evidence type="ECO:0000313" key="2">
    <source>
        <dbReference type="EMBL" id="KAF2652979.1"/>
    </source>
</evidence>
<name>A0A6A6SYY4_9PLEO</name>
<dbReference type="PANTHER" id="PTHR24148:SF73">
    <property type="entry name" value="HET DOMAIN PROTEIN (AFU_ORTHOLOGUE AFUA_8G01020)"/>
    <property type="match status" value="1"/>
</dbReference>
<protein>
    <submittedName>
        <fullName evidence="2">HET-domain-containing protein</fullName>
    </submittedName>
</protein>
<evidence type="ECO:0000259" key="1">
    <source>
        <dbReference type="Pfam" id="PF06985"/>
    </source>
</evidence>
<accession>A0A6A6SYY4</accession>
<dbReference type="InterPro" id="IPR052895">
    <property type="entry name" value="HetReg/Transcr_Mod"/>
</dbReference>
<dbReference type="Pfam" id="PF06985">
    <property type="entry name" value="HET"/>
    <property type="match status" value="1"/>
</dbReference>
<feature type="domain" description="Heterokaryon incompatibility" evidence="1">
    <location>
        <begin position="70"/>
        <end position="211"/>
    </location>
</feature>
<dbReference type="Pfam" id="PF26639">
    <property type="entry name" value="Het-6_barrel"/>
    <property type="match status" value="1"/>
</dbReference>
<reference evidence="2" key="1">
    <citation type="journal article" date="2020" name="Stud. Mycol.">
        <title>101 Dothideomycetes genomes: a test case for predicting lifestyles and emergence of pathogens.</title>
        <authorList>
            <person name="Haridas S."/>
            <person name="Albert R."/>
            <person name="Binder M."/>
            <person name="Bloem J."/>
            <person name="Labutti K."/>
            <person name="Salamov A."/>
            <person name="Andreopoulos B."/>
            <person name="Baker S."/>
            <person name="Barry K."/>
            <person name="Bills G."/>
            <person name="Bluhm B."/>
            <person name="Cannon C."/>
            <person name="Castanera R."/>
            <person name="Culley D."/>
            <person name="Daum C."/>
            <person name="Ezra D."/>
            <person name="Gonzalez J."/>
            <person name="Henrissat B."/>
            <person name="Kuo A."/>
            <person name="Liang C."/>
            <person name="Lipzen A."/>
            <person name="Lutzoni F."/>
            <person name="Magnuson J."/>
            <person name="Mondo S."/>
            <person name="Nolan M."/>
            <person name="Ohm R."/>
            <person name="Pangilinan J."/>
            <person name="Park H.-J."/>
            <person name="Ramirez L."/>
            <person name="Alfaro M."/>
            <person name="Sun H."/>
            <person name="Tritt A."/>
            <person name="Yoshinaga Y."/>
            <person name="Zwiers L.-H."/>
            <person name="Turgeon B."/>
            <person name="Goodwin S."/>
            <person name="Spatafora J."/>
            <person name="Crous P."/>
            <person name="Grigoriev I."/>
        </authorList>
    </citation>
    <scope>NUCLEOTIDE SEQUENCE</scope>
    <source>
        <strain evidence="2">CBS 122681</strain>
    </source>
</reference>
<dbReference type="PANTHER" id="PTHR24148">
    <property type="entry name" value="ANKYRIN REPEAT DOMAIN-CONTAINING PROTEIN 39 HOMOLOG-RELATED"/>
    <property type="match status" value="1"/>
</dbReference>
<gene>
    <name evidence="2" type="ORF">K491DRAFT_634668</name>
</gene>
<organism evidence="2 3">
    <name type="scientific">Lophiostoma macrostomum CBS 122681</name>
    <dbReference type="NCBI Taxonomy" id="1314788"/>
    <lineage>
        <taxon>Eukaryota</taxon>
        <taxon>Fungi</taxon>
        <taxon>Dikarya</taxon>
        <taxon>Ascomycota</taxon>
        <taxon>Pezizomycotina</taxon>
        <taxon>Dothideomycetes</taxon>
        <taxon>Pleosporomycetidae</taxon>
        <taxon>Pleosporales</taxon>
        <taxon>Lophiostomataceae</taxon>
        <taxon>Lophiostoma</taxon>
    </lineage>
</organism>